<evidence type="ECO:0000313" key="1">
    <source>
        <dbReference type="EMBL" id="KAK2112376.1"/>
    </source>
</evidence>
<reference evidence="1 2" key="1">
    <citation type="submission" date="2023-05" db="EMBL/GenBank/DDBJ databases">
        <title>B98-5 Cell Line De Novo Hybrid Assembly: An Optical Mapping Approach.</title>
        <authorList>
            <person name="Kananen K."/>
            <person name="Auerbach J.A."/>
            <person name="Kautto E."/>
            <person name="Blachly J.S."/>
        </authorList>
    </citation>
    <scope>NUCLEOTIDE SEQUENCE [LARGE SCALE GENOMIC DNA]</scope>
    <source>
        <strain evidence="1">B95-8</strain>
        <tissue evidence="1">Cell line</tissue>
    </source>
</reference>
<dbReference type="EMBL" id="JASSZA010000005">
    <property type="protein sequence ID" value="KAK2112376.1"/>
    <property type="molecule type" value="Genomic_DNA"/>
</dbReference>
<dbReference type="Proteomes" id="UP001266305">
    <property type="component" value="Unassembled WGS sequence"/>
</dbReference>
<sequence length="76" mass="8163">MVPASRTPLSNLRPLEVRPTRAVLKLQEQSHNMSGLAQLQCLDPALDSPVLEAKSLKALHQTLGGTQPPPPARSTC</sequence>
<protein>
    <submittedName>
        <fullName evidence="1">Uncharacterized protein</fullName>
    </submittedName>
</protein>
<gene>
    <name evidence="1" type="ORF">P7K49_012123</name>
</gene>
<organism evidence="1 2">
    <name type="scientific">Saguinus oedipus</name>
    <name type="common">Cotton-top tamarin</name>
    <name type="synonym">Oedipomidas oedipus</name>
    <dbReference type="NCBI Taxonomy" id="9490"/>
    <lineage>
        <taxon>Eukaryota</taxon>
        <taxon>Metazoa</taxon>
        <taxon>Chordata</taxon>
        <taxon>Craniata</taxon>
        <taxon>Vertebrata</taxon>
        <taxon>Euteleostomi</taxon>
        <taxon>Mammalia</taxon>
        <taxon>Eutheria</taxon>
        <taxon>Euarchontoglires</taxon>
        <taxon>Primates</taxon>
        <taxon>Haplorrhini</taxon>
        <taxon>Platyrrhini</taxon>
        <taxon>Cebidae</taxon>
        <taxon>Callitrichinae</taxon>
        <taxon>Saguinus</taxon>
    </lineage>
</organism>
<evidence type="ECO:0000313" key="2">
    <source>
        <dbReference type="Proteomes" id="UP001266305"/>
    </source>
</evidence>
<accession>A0ABQ9VSK2</accession>
<name>A0ABQ9VSK2_SAGOE</name>
<keyword evidence="2" id="KW-1185">Reference proteome</keyword>
<comment type="caution">
    <text evidence="1">The sequence shown here is derived from an EMBL/GenBank/DDBJ whole genome shotgun (WGS) entry which is preliminary data.</text>
</comment>
<proteinExistence type="predicted"/>